<dbReference type="InterPro" id="IPR036565">
    <property type="entry name" value="Mur-like_cat_sf"/>
</dbReference>
<evidence type="ECO:0000256" key="12">
    <source>
        <dbReference type="ARBA" id="ARBA00023316"/>
    </source>
</evidence>
<dbReference type="InterPro" id="IPR050061">
    <property type="entry name" value="MurCDEF_pg_biosynth"/>
</dbReference>
<keyword evidence="11" id="KW-0131">Cell cycle</keyword>
<dbReference type="Proteomes" id="UP000322726">
    <property type="component" value="Chromosome"/>
</dbReference>
<dbReference type="GO" id="GO:0008763">
    <property type="term" value="F:UDP-N-acetylmuramate-L-alanine ligase activity"/>
    <property type="evidence" value="ECO:0007669"/>
    <property type="project" value="UniProtKB-UniRule"/>
</dbReference>
<keyword evidence="4" id="KW-0963">Cytoplasm</keyword>
<keyword evidence="8" id="KW-0067">ATP-binding</keyword>
<keyword evidence="18" id="KW-1185">Reference proteome</keyword>
<evidence type="ECO:0000259" key="16">
    <source>
        <dbReference type="Pfam" id="PF02875"/>
    </source>
</evidence>
<keyword evidence="5 17" id="KW-0436">Ligase</keyword>
<feature type="domain" description="Mur ligase N-terminal catalytic" evidence="15">
    <location>
        <begin position="2"/>
        <end position="96"/>
    </location>
</feature>
<dbReference type="PANTHER" id="PTHR43445:SF3">
    <property type="entry name" value="UDP-N-ACETYLMURAMATE--L-ALANINE LIGASE"/>
    <property type="match status" value="1"/>
</dbReference>
<evidence type="ECO:0000256" key="14">
    <source>
        <dbReference type="NCBIfam" id="TIGR01082"/>
    </source>
</evidence>
<dbReference type="GO" id="GO:0051301">
    <property type="term" value="P:cell division"/>
    <property type="evidence" value="ECO:0007669"/>
    <property type="project" value="UniProtKB-KW"/>
</dbReference>
<name>A0A5C2HAU1_9BACT</name>
<comment type="subcellular location">
    <subcellularLocation>
        <location evidence="1">Cytoplasm</location>
    </subcellularLocation>
</comment>
<dbReference type="InterPro" id="IPR005758">
    <property type="entry name" value="UDP-N-AcMur_Ala_ligase_MurC"/>
</dbReference>
<dbReference type="Gene3D" id="3.40.1190.10">
    <property type="entry name" value="Mur-like, catalytic domain"/>
    <property type="match status" value="1"/>
</dbReference>
<comment type="pathway">
    <text evidence="2">Cell wall biogenesis; peptidoglycan biosynthesis.</text>
</comment>
<dbReference type="UniPathway" id="UPA00219"/>
<evidence type="ECO:0000256" key="13">
    <source>
        <dbReference type="ARBA" id="ARBA00047833"/>
    </source>
</evidence>
<keyword evidence="6" id="KW-0132">Cell division</keyword>
<evidence type="ECO:0000313" key="17">
    <source>
        <dbReference type="EMBL" id="QEP35348.1"/>
    </source>
</evidence>
<evidence type="ECO:0000256" key="11">
    <source>
        <dbReference type="ARBA" id="ARBA00023306"/>
    </source>
</evidence>
<evidence type="ECO:0000256" key="5">
    <source>
        <dbReference type="ARBA" id="ARBA00022598"/>
    </source>
</evidence>
<dbReference type="GO" id="GO:0005524">
    <property type="term" value="F:ATP binding"/>
    <property type="evidence" value="ECO:0007669"/>
    <property type="project" value="UniProtKB-KW"/>
</dbReference>
<dbReference type="GO" id="GO:0071555">
    <property type="term" value="P:cell wall organization"/>
    <property type="evidence" value="ECO:0007669"/>
    <property type="project" value="UniProtKB-KW"/>
</dbReference>
<reference evidence="17" key="1">
    <citation type="submission" date="2019-09" db="EMBL/GenBank/DDBJ databases">
        <title>Complete genome sequencing of four Arcobacter species reveals a diverse suite of mobile elements.</title>
        <authorList>
            <person name="Miller W.G."/>
            <person name="Yee E."/>
            <person name="Bono J.L."/>
        </authorList>
    </citation>
    <scope>NUCLEOTIDE SEQUENCE [LARGE SCALE GENOMIC DNA]</scope>
    <source>
        <strain evidence="17">LMG 26638</strain>
    </source>
</reference>
<dbReference type="OrthoDB" id="9804126at2"/>
<evidence type="ECO:0000256" key="2">
    <source>
        <dbReference type="ARBA" id="ARBA00004752"/>
    </source>
</evidence>
<protein>
    <recommendedName>
        <fullName evidence="3 14">UDP-N-acetylmuramate--L-alanine ligase</fullName>
        <ecNumber evidence="3 14">6.3.2.8</ecNumber>
    </recommendedName>
</protein>
<dbReference type="SUPFAM" id="SSF51984">
    <property type="entry name" value="MurCD N-terminal domain"/>
    <property type="match status" value="1"/>
</dbReference>
<organism evidence="17 18">
    <name type="scientific">Malaciobacter pacificus</name>
    <dbReference type="NCBI Taxonomy" id="1080223"/>
    <lineage>
        <taxon>Bacteria</taxon>
        <taxon>Pseudomonadati</taxon>
        <taxon>Campylobacterota</taxon>
        <taxon>Epsilonproteobacteria</taxon>
        <taxon>Campylobacterales</taxon>
        <taxon>Arcobacteraceae</taxon>
        <taxon>Malaciobacter</taxon>
    </lineage>
</organism>
<keyword evidence="7" id="KW-0547">Nucleotide-binding</keyword>
<dbReference type="SUPFAM" id="SSF53244">
    <property type="entry name" value="MurD-like peptide ligases, peptide-binding domain"/>
    <property type="match status" value="1"/>
</dbReference>
<proteinExistence type="predicted"/>
<accession>A0A5C2HAU1</accession>
<reference evidence="17" key="2">
    <citation type="submission" date="2019-09" db="EMBL/GenBank/DDBJ databases">
        <title>Taxonomic note: a critical rebuttal of the proposed division of the genus Arcobacter into six genera, emended descriptions of Arcobacter anaerophilus and the genus Arcobacter, and an assessment of genus-level boundaries for Epsilonproteobacteria using in silico genomic comparator tools.</title>
        <authorList>
            <person name="On S.L.W."/>
            <person name="Miller W.G."/>
            <person name="Biggs P."/>
            <person name="Cornelius A."/>
            <person name="Vandamme P."/>
        </authorList>
    </citation>
    <scope>NUCLEOTIDE SEQUENCE [LARGE SCALE GENOMIC DNA]</scope>
    <source>
        <strain evidence="17">LMG 26638</strain>
    </source>
</reference>
<keyword evidence="12" id="KW-0961">Cell wall biogenesis/degradation</keyword>
<evidence type="ECO:0000256" key="1">
    <source>
        <dbReference type="ARBA" id="ARBA00004496"/>
    </source>
</evidence>
<keyword evidence="10" id="KW-0573">Peptidoglycan synthesis</keyword>
<sequence length="436" mass="49338">MKVHFIGIGGIGLSALARFLNNDGHSISGSDMKSSPITKELEIEGIKVSCPQEAKNISEDFDLVIYSAAVTDENPELIEARLKQIRTLSRKEALPIVLGDKKNYCVAGAHGKSTTTAILASILQSSALIGAISKDFGSNFRYVNDLVAFEADESDASFLLSNPYCAIVTNAEPEHMEYYQYDYDKFYESYERFIGLAKKRVLNGEDKDIKKLNIDTENATFLYPSVDIKNLSYTLKDKEPCTRFDLKDLGTFEVWGFGYHIAVDASLAILAALNELDIETIRKNLLKYKGIKKRFDIVQANDKFVVIDDYAHHPTEIDATMKSIELYDNLTNLDNRIVLWQPHKYSRTHDNLEGFKKCFRRCDELIILPIWTIPGEQKLEIDFEKEFAAYNPIFADRISSTKGRIDLIKDEKIIKSYDTGIFLGVGAGDITYQLRH</sequence>
<dbReference type="InterPro" id="IPR000713">
    <property type="entry name" value="Mur_ligase_N"/>
</dbReference>
<evidence type="ECO:0000256" key="10">
    <source>
        <dbReference type="ARBA" id="ARBA00022984"/>
    </source>
</evidence>
<dbReference type="PANTHER" id="PTHR43445">
    <property type="entry name" value="UDP-N-ACETYLMURAMATE--L-ALANINE LIGASE-RELATED"/>
    <property type="match status" value="1"/>
</dbReference>
<dbReference type="GO" id="GO:0008360">
    <property type="term" value="P:regulation of cell shape"/>
    <property type="evidence" value="ECO:0007669"/>
    <property type="project" value="UniProtKB-KW"/>
</dbReference>
<dbReference type="RefSeq" id="WP_130234243.1">
    <property type="nucleotide sequence ID" value="NZ_BMEF01000016.1"/>
</dbReference>
<dbReference type="SUPFAM" id="SSF53623">
    <property type="entry name" value="MurD-like peptide ligases, catalytic domain"/>
    <property type="match status" value="1"/>
</dbReference>
<keyword evidence="9" id="KW-0133">Cell shape</keyword>
<dbReference type="EMBL" id="CP035928">
    <property type="protein sequence ID" value="QEP35348.1"/>
    <property type="molecule type" value="Genomic_DNA"/>
</dbReference>
<dbReference type="Gene3D" id="3.40.50.720">
    <property type="entry name" value="NAD(P)-binding Rossmann-like Domain"/>
    <property type="match status" value="1"/>
</dbReference>
<dbReference type="KEGG" id="apai:APAC_2287"/>
<gene>
    <name evidence="17" type="primary">murC</name>
    <name evidence="17" type="ORF">APAC_2287</name>
</gene>
<feature type="domain" description="Mur ligase C-terminal" evidence="16">
    <location>
        <begin position="294"/>
        <end position="375"/>
    </location>
</feature>
<dbReference type="Gene3D" id="3.90.190.20">
    <property type="entry name" value="Mur ligase, C-terminal domain"/>
    <property type="match status" value="1"/>
</dbReference>
<dbReference type="Pfam" id="PF01225">
    <property type="entry name" value="Mur_ligase"/>
    <property type="match status" value="1"/>
</dbReference>
<dbReference type="AlphaFoldDB" id="A0A5C2HAU1"/>
<dbReference type="NCBIfam" id="TIGR01082">
    <property type="entry name" value="murC"/>
    <property type="match status" value="1"/>
</dbReference>
<dbReference type="InterPro" id="IPR004101">
    <property type="entry name" value="Mur_ligase_C"/>
</dbReference>
<evidence type="ECO:0000256" key="8">
    <source>
        <dbReference type="ARBA" id="ARBA00022840"/>
    </source>
</evidence>
<evidence type="ECO:0000256" key="9">
    <source>
        <dbReference type="ARBA" id="ARBA00022960"/>
    </source>
</evidence>
<dbReference type="EC" id="6.3.2.8" evidence="3 14"/>
<dbReference type="InterPro" id="IPR036615">
    <property type="entry name" value="Mur_ligase_C_dom_sf"/>
</dbReference>
<evidence type="ECO:0000256" key="4">
    <source>
        <dbReference type="ARBA" id="ARBA00022490"/>
    </source>
</evidence>
<dbReference type="Pfam" id="PF02875">
    <property type="entry name" value="Mur_ligase_C"/>
    <property type="match status" value="1"/>
</dbReference>
<evidence type="ECO:0000259" key="15">
    <source>
        <dbReference type="Pfam" id="PF01225"/>
    </source>
</evidence>
<evidence type="ECO:0000313" key="18">
    <source>
        <dbReference type="Proteomes" id="UP000322726"/>
    </source>
</evidence>
<evidence type="ECO:0000256" key="7">
    <source>
        <dbReference type="ARBA" id="ARBA00022741"/>
    </source>
</evidence>
<dbReference type="GO" id="GO:0009252">
    <property type="term" value="P:peptidoglycan biosynthetic process"/>
    <property type="evidence" value="ECO:0007669"/>
    <property type="project" value="UniProtKB-UniRule"/>
</dbReference>
<evidence type="ECO:0000256" key="6">
    <source>
        <dbReference type="ARBA" id="ARBA00022618"/>
    </source>
</evidence>
<dbReference type="GO" id="GO:0005737">
    <property type="term" value="C:cytoplasm"/>
    <property type="evidence" value="ECO:0007669"/>
    <property type="project" value="UniProtKB-SubCell"/>
</dbReference>
<evidence type="ECO:0000256" key="3">
    <source>
        <dbReference type="ARBA" id="ARBA00012211"/>
    </source>
</evidence>
<comment type="catalytic activity">
    <reaction evidence="13">
        <text>UDP-N-acetyl-alpha-D-muramate + L-alanine + ATP = UDP-N-acetyl-alpha-D-muramoyl-L-alanine + ADP + phosphate + H(+)</text>
        <dbReference type="Rhea" id="RHEA:23372"/>
        <dbReference type="ChEBI" id="CHEBI:15378"/>
        <dbReference type="ChEBI" id="CHEBI:30616"/>
        <dbReference type="ChEBI" id="CHEBI:43474"/>
        <dbReference type="ChEBI" id="CHEBI:57972"/>
        <dbReference type="ChEBI" id="CHEBI:70757"/>
        <dbReference type="ChEBI" id="CHEBI:83898"/>
        <dbReference type="ChEBI" id="CHEBI:456216"/>
        <dbReference type="EC" id="6.3.2.8"/>
    </reaction>
</comment>